<feature type="compositionally biased region" description="Pro residues" evidence="2">
    <location>
        <begin position="466"/>
        <end position="477"/>
    </location>
</feature>
<proteinExistence type="predicted"/>
<feature type="compositionally biased region" description="Low complexity" evidence="2">
    <location>
        <begin position="412"/>
        <end position="429"/>
    </location>
</feature>
<evidence type="ECO:0000256" key="2">
    <source>
        <dbReference type="SAM" id="MobiDB-lite"/>
    </source>
</evidence>
<accession>A0A1D1ZQW2</accession>
<dbReference type="AlphaFoldDB" id="A0A1D1ZQW2"/>
<evidence type="ECO:0008006" key="5">
    <source>
        <dbReference type="Google" id="ProtNLM"/>
    </source>
</evidence>
<feature type="region of interest" description="Disordered" evidence="2">
    <location>
        <begin position="74"/>
        <end position="103"/>
    </location>
</feature>
<feature type="compositionally biased region" description="Gly residues" evidence="2">
    <location>
        <begin position="443"/>
        <end position="453"/>
    </location>
</feature>
<feature type="compositionally biased region" description="Low complexity" evidence="2">
    <location>
        <begin position="326"/>
        <end position="359"/>
    </location>
</feature>
<dbReference type="EMBL" id="GDKF01009256">
    <property type="protein sequence ID" value="JAT69366.1"/>
    <property type="molecule type" value="Transcribed_RNA"/>
</dbReference>
<evidence type="ECO:0000256" key="1">
    <source>
        <dbReference type="ARBA" id="ARBA00004586"/>
    </source>
</evidence>
<evidence type="ECO:0000256" key="3">
    <source>
        <dbReference type="SAM" id="Phobius"/>
    </source>
</evidence>
<feature type="region of interest" description="Disordered" evidence="2">
    <location>
        <begin position="311"/>
        <end position="369"/>
    </location>
</feature>
<feature type="region of interest" description="Disordered" evidence="2">
    <location>
        <begin position="412"/>
        <end position="477"/>
    </location>
</feature>
<comment type="subcellular location">
    <subcellularLocation>
        <location evidence="1">Endoplasmic reticulum membrane</location>
    </subcellularLocation>
</comment>
<name>A0A1D1ZQW2_AUXPR</name>
<dbReference type="PANTHER" id="PTHR13466">
    <property type="entry name" value="TEX2 PROTEIN-RELATED"/>
    <property type="match status" value="1"/>
</dbReference>
<evidence type="ECO:0000313" key="4">
    <source>
        <dbReference type="EMBL" id="JAT69366.1"/>
    </source>
</evidence>
<reference evidence="4" key="1">
    <citation type="submission" date="2015-08" db="EMBL/GenBank/DDBJ databases">
        <authorList>
            <person name="Babu N.S."/>
            <person name="Beckwith C.J."/>
            <person name="Beseler K.G."/>
            <person name="Brison A."/>
            <person name="Carone J.V."/>
            <person name="Caskin T.P."/>
            <person name="Diamond M."/>
            <person name="Durham M.E."/>
            <person name="Foxe J.M."/>
            <person name="Go M."/>
            <person name="Henderson B.A."/>
            <person name="Jones I.B."/>
            <person name="McGettigan J.A."/>
            <person name="Micheletti S.J."/>
            <person name="Nasrallah M.E."/>
            <person name="Ortiz D."/>
            <person name="Piller C.R."/>
            <person name="Privatt S.R."/>
            <person name="Schneider S.L."/>
            <person name="Sharp S."/>
            <person name="Smith T.C."/>
            <person name="Stanton J.D."/>
            <person name="Ullery H.E."/>
            <person name="Wilson R.J."/>
            <person name="Serrano M.G."/>
            <person name="Buck G."/>
            <person name="Lee V."/>
            <person name="Wang Y."/>
            <person name="Carvalho R."/>
            <person name="Voegtly L."/>
            <person name="Shi R."/>
            <person name="Duckworth R."/>
            <person name="Johnson A."/>
            <person name="Loviza R."/>
            <person name="Walstead R."/>
            <person name="Shah Z."/>
            <person name="Kiflezghi M."/>
            <person name="Wade K."/>
            <person name="Ball S.L."/>
            <person name="Bradley K.W."/>
            <person name="Asai D.J."/>
            <person name="Bowman C.A."/>
            <person name="Russell D.A."/>
            <person name="Pope W.H."/>
            <person name="Jacobs-Sera D."/>
            <person name="Hendrix R.W."/>
            <person name="Hatfull G.F."/>
        </authorList>
    </citation>
    <scope>NUCLEOTIDE SEQUENCE</scope>
</reference>
<keyword evidence="3" id="KW-1133">Transmembrane helix</keyword>
<gene>
    <name evidence="4" type="ORF">g.82602</name>
</gene>
<dbReference type="GO" id="GO:0005789">
    <property type="term" value="C:endoplasmic reticulum membrane"/>
    <property type="evidence" value="ECO:0007669"/>
    <property type="project" value="UniProtKB-SubCell"/>
</dbReference>
<feature type="non-terminal residue" evidence="4">
    <location>
        <position position="624"/>
    </location>
</feature>
<feature type="compositionally biased region" description="Low complexity" evidence="2">
    <location>
        <begin position="454"/>
        <end position="465"/>
    </location>
</feature>
<keyword evidence="3" id="KW-0812">Transmembrane</keyword>
<protein>
    <recommendedName>
        <fullName evidence="5">SMP-LTD domain-containing protein</fullName>
    </recommendedName>
</protein>
<organism evidence="4">
    <name type="scientific">Auxenochlorella protothecoides</name>
    <name type="common">Green microalga</name>
    <name type="synonym">Chlorella protothecoides</name>
    <dbReference type="NCBI Taxonomy" id="3075"/>
    <lineage>
        <taxon>Eukaryota</taxon>
        <taxon>Viridiplantae</taxon>
        <taxon>Chlorophyta</taxon>
        <taxon>core chlorophytes</taxon>
        <taxon>Trebouxiophyceae</taxon>
        <taxon>Chlorellales</taxon>
        <taxon>Chlorellaceae</taxon>
        <taxon>Auxenochlorella</taxon>
    </lineage>
</organism>
<feature type="transmembrane region" description="Helical" evidence="3">
    <location>
        <begin position="15"/>
        <end position="34"/>
    </location>
</feature>
<sequence length="624" mass="64063">MTLRERVPQWGPSHAWPWTHVSLAAGVAASAWALQAWLPILGVLLLGAVLGCAATVAGTVALFLAFTHVGSLNGPEASPGRQDPAPEARAMPPPPDPGACQGRPPHTTPVRGWFAGPVYLAPLSTWRRDATVVKWPPSPVTEPSLAPWDAVLDQGTLVLTRGGVDGVPPTKVGIPLEGCSVELVRDGLNGRSEYIRRGPLLITHAEWPLFAGEQAFFLFACDPASKQGWLHALQWWCEGCERLRSIEVQYQRYCEAMSRQALLPFALACDAAGPPDPPPPGSARVGSQWRRLGAATAAAFRGRRGRERAAGSIPAAGAVGAPARNGAPPDLATGPAAAGAPVPAARAPLASAPSSASTTGEEDSIERFWDRKWMQSSRVPLPPATARRAAAAAAGQSVASMPVEICMQPCPAAGGPSPGESSPDGGDPPFLTPASSPAKPVRGAGGVEPGPGAGSPEAAWGGPAPAAAPPGPGPTPPLPLDHALNLLLVRAGFDALRGGAAREALFRRIQRQLSRLQTADVVQELRLLEVDPGSSVPTVSRAASLPCPHPGALWPQLAFDVRYAGAFAVVLEAKLELRDAAAWGRLDATLARWEAGPGGAGGLSVGPGLGGAAGPGSAGPCPPG</sequence>
<keyword evidence="3" id="KW-0472">Membrane</keyword>
<feature type="transmembrane region" description="Helical" evidence="3">
    <location>
        <begin position="41"/>
        <end position="66"/>
    </location>
</feature>